<comment type="caution">
    <text evidence="2">The sequence shown here is derived from an EMBL/GenBank/DDBJ whole genome shotgun (WGS) entry which is preliminary data.</text>
</comment>
<keyword evidence="3" id="KW-1185">Reference proteome</keyword>
<feature type="region of interest" description="Disordered" evidence="1">
    <location>
        <begin position="63"/>
        <end position="188"/>
    </location>
</feature>
<dbReference type="PANTHER" id="PTHR33257">
    <property type="entry name" value="OS05G0165500 PROTEIN"/>
    <property type="match status" value="1"/>
</dbReference>
<sequence length="242" mass="26578">MLTSSTSDLTHNSPKMTHSKDYKFFSKRLIKRDLPISNLSSMEEHYHGGSSVSVPFMWESQPGTPKVKLRETPLPPLTPPPSYCYSPIATPSSTTRKKTSKPNSTSRKKTSKPSLLHNIFPKHNFNGSSPRIRTNFPLTPSLSPSSSSSLSSSPRSAPYCSSSVPSSPASTTSKYRGGRQRITSSSPIIRRLSVDSRVNDDEQNEEYGTSPVSTLCFNGRGGNARSRTTGCYSSLIKVLLHY</sequence>
<dbReference type="AlphaFoldDB" id="A0A2P5CYQ6"/>
<feature type="compositionally biased region" description="Basic residues" evidence="1">
    <location>
        <begin position="95"/>
        <end position="111"/>
    </location>
</feature>
<dbReference type="EMBL" id="JXTC01000314">
    <property type="protein sequence ID" value="PON66182.1"/>
    <property type="molecule type" value="Genomic_DNA"/>
</dbReference>
<evidence type="ECO:0000313" key="2">
    <source>
        <dbReference type="EMBL" id="PON66182.1"/>
    </source>
</evidence>
<feature type="compositionally biased region" description="Pro residues" evidence="1">
    <location>
        <begin position="73"/>
        <end position="82"/>
    </location>
</feature>
<gene>
    <name evidence="2" type="ORF">TorRG33x02_268750</name>
</gene>
<dbReference type="STRING" id="63057.A0A2P5CYQ6"/>
<dbReference type="Proteomes" id="UP000237000">
    <property type="component" value="Unassembled WGS sequence"/>
</dbReference>
<evidence type="ECO:0000313" key="3">
    <source>
        <dbReference type="Proteomes" id="UP000237000"/>
    </source>
</evidence>
<dbReference type="InParanoid" id="A0A2P5CYQ6"/>
<evidence type="ECO:0000256" key="1">
    <source>
        <dbReference type="SAM" id="MobiDB-lite"/>
    </source>
</evidence>
<reference evidence="3" key="1">
    <citation type="submission" date="2016-06" db="EMBL/GenBank/DDBJ databases">
        <title>Parallel loss of symbiosis genes in relatives of nitrogen-fixing non-legume Parasponia.</title>
        <authorList>
            <person name="Van Velzen R."/>
            <person name="Holmer R."/>
            <person name="Bu F."/>
            <person name="Rutten L."/>
            <person name="Van Zeijl A."/>
            <person name="Liu W."/>
            <person name="Santuari L."/>
            <person name="Cao Q."/>
            <person name="Sharma T."/>
            <person name="Shen D."/>
            <person name="Roswanjaya Y."/>
            <person name="Wardhani T."/>
            <person name="Kalhor M.S."/>
            <person name="Jansen J."/>
            <person name="Van den Hoogen J."/>
            <person name="Gungor B."/>
            <person name="Hartog M."/>
            <person name="Hontelez J."/>
            <person name="Verver J."/>
            <person name="Yang W.-C."/>
            <person name="Schijlen E."/>
            <person name="Repin R."/>
            <person name="Schilthuizen M."/>
            <person name="Schranz E."/>
            <person name="Heidstra R."/>
            <person name="Miyata K."/>
            <person name="Fedorova E."/>
            <person name="Kohlen W."/>
            <person name="Bisseling T."/>
            <person name="Smit S."/>
            <person name="Geurts R."/>
        </authorList>
    </citation>
    <scope>NUCLEOTIDE SEQUENCE [LARGE SCALE GENOMIC DNA]</scope>
    <source>
        <strain evidence="3">cv. RG33-2</strain>
    </source>
</reference>
<organism evidence="2 3">
    <name type="scientific">Trema orientale</name>
    <name type="common">Charcoal tree</name>
    <name type="synonym">Celtis orientalis</name>
    <dbReference type="NCBI Taxonomy" id="63057"/>
    <lineage>
        <taxon>Eukaryota</taxon>
        <taxon>Viridiplantae</taxon>
        <taxon>Streptophyta</taxon>
        <taxon>Embryophyta</taxon>
        <taxon>Tracheophyta</taxon>
        <taxon>Spermatophyta</taxon>
        <taxon>Magnoliopsida</taxon>
        <taxon>eudicotyledons</taxon>
        <taxon>Gunneridae</taxon>
        <taxon>Pentapetalae</taxon>
        <taxon>rosids</taxon>
        <taxon>fabids</taxon>
        <taxon>Rosales</taxon>
        <taxon>Cannabaceae</taxon>
        <taxon>Trema</taxon>
    </lineage>
</organism>
<dbReference type="OrthoDB" id="1193142at2759"/>
<dbReference type="PANTHER" id="PTHR33257:SF46">
    <property type="entry name" value="OVATE FAMILY PROTEIN"/>
    <property type="match status" value="1"/>
</dbReference>
<protein>
    <submittedName>
        <fullName evidence="2">Uncharacterized protein</fullName>
    </submittedName>
</protein>
<feature type="region of interest" description="Disordered" evidence="1">
    <location>
        <begin position="193"/>
        <end position="212"/>
    </location>
</feature>
<name>A0A2P5CYQ6_TREOI</name>
<accession>A0A2P5CYQ6</accession>
<feature type="compositionally biased region" description="Low complexity" evidence="1">
    <location>
        <begin position="137"/>
        <end position="173"/>
    </location>
</feature>
<proteinExistence type="predicted"/>